<keyword evidence="1" id="KW-0812">Transmembrane</keyword>
<evidence type="ECO:0000256" key="1">
    <source>
        <dbReference type="SAM" id="Phobius"/>
    </source>
</evidence>
<feature type="transmembrane region" description="Helical" evidence="1">
    <location>
        <begin position="107"/>
        <end position="131"/>
    </location>
</feature>
<protein>
    <submittedName>
        <fullName evidence="2">YeeE/YedE family protein</fullName>
    </submittedName>
</protein>
<organism evidence="2 3">
    <name type="scientific">Colwellia echini</name>
    <dbReference type="NCBI Taxonomy" id="1982103"/>
    <lineage>
        <taxon>Bacteria</taxon>
        <taxon>Pseudomonadati</taxon>
        <taxon>Pseudomonadota</taxon>
        <taxon>Gammaproteobacteria</taxon>
        <taxon>Alteromonadales</taxon>
        <taxon>Colwelliaceae</taxon>
        <taxon>Colwellia</taxon>
    </lineage>
</organism>
<proteinExistence type="predicted"/>
<sequence length="154" mass="16114">MGIIVGLISGLLFGSGMIISGMVNPDKVIGFLDITGNWDPSLVFVMGGALIVFAPFYHLVIKKRKRAISGDKFTIPTNNTIDGTLLSGAVIFGMGWGLAGFCPGPAVASISGGSNVILAFILSMLIGIVIANQYLSGRLPLPIVGYRKESCPVE</sequence>
<keyword evidence="1" id="KW-1133">Transmembrane helix</keyword>
<feature type="transmembrane region" description="Helical" evidence="1">
    <location>
        <begin position="81"/>
        <end position="101"/>
    </location>
</feature>
<gene>
    <name evidence="2" type="ORF">CWS31_001705</name>
</gene>
<keyword evidence="1" id="KW-0472">Membrane</keyword>
<comment type="caution">
    <text evidence="2">The sequence shown here is derived from an EMBL/GenBank/DDBJ whole genome shotgun (WGS) entry which is preliminary data.</text>
</comment>
<reference evidence="2 3" key="1">
    <citation type="submission" date="2019-08" db="EMBL/GenBank/DDBJ databases">
        <title>Microbe sample from Colwellia echini.</title>
        <authorList>
            <person name="Christiansen L."/>
            <person name="Pathiraja D."/>
            <person name="Schultz-Johansen M."/>
            <person name="Choi I.-G."/>
            <person name="Stougaard P."/>
        </authorList>
    </citation>
    <scope>NUCLEOTIDE SEQUENCE [LARGE SCALE GENOMIC DNA]</scope>
    <source>
        <strain evidence="2 3">A3</strain>
    </source>
</reference>
<evidence type="ECO:0000313" key="3">
    <source>
        <dbReference type="Proteomes" id="UP000815846"/>
    </source>
</evidence>
<dbReference type="EMBL" id="PJAI02000001">
    <property type="protein sequence ID" value="TYK67476.1"/>
    <property type="molecule type" value="Genomic_DNA"/>
</dbReference>
<dbReference type="Pfam" id="PF20398">
    <property type="entry name" value="DUF6691"/>
    <property type="match status" value="1"/>
</dbReference>
<evidence type="ECO:0000313" key="2">
    <source>
        <dbReference type="EMBL" id="TYK67476.1"/>
    </source>
</evidence>
<keyword evidence="3" id="KW-1185">Reference proteome</keyword>
<accession>A0ABY3N1U4</accession>
<dbReference type="InterPro" id="IPR046513">
    <property type="entry name" value="DUF6691"/>
</dbReference>
<feature type="transmembrane region" description="Helical" evidence="1">
    <location>
        <begin position="41"/>
        <end position="60"/>
    </location>
</feature>
<name>A0ABY3N1U4_9GAMM</name>
<dbReference type="Proteomes" id="UP000815846">
    <property type="component" value="Unassembled WGS sequence"/>
</dbReference>